<dbReference type="AlphaFoldDB" id="A0A149UMD9"/>
<proteinExistence type="predicted"/>
<protein>
    <submittedName>
        <fullName evidence="2">Uncharacterized protein</fullName>
    </submittedName>
</protein>
<reference evidence="2 3" key="1">
    <citation type="submission" date="2015-06" db="EMBL/GenBank/DDBJ databases">
        <title>Improved classification and identification of acetic acid bacteria using matrix-assisted laser desorption/ionization time-of-flight mass spectrometry; Gluconobacter nephelii and Gluconobacter uchimurae are later heterotypic synonyms of Gluconobacter japonicus and Gluconobacter oxydans, respectively.</title>
        <authorList>
            <person name="Li L."/>
            <person name="Cleenwerck I."/>
            <person name="De Vuyst L."/>
            <person name="Vandamme P."/>
        </authorList>
    </citation>
    <scope>NUCLEOTIDE SEQUENCE [LARGE SCALE GENOMIC DNA]</scope>
    <source>
        <strain evidence="2 3">LMG 1699</strain>
    </source>
</reference>
<gene>
    <name evidence="2" type="ORF">AD951_08375</name>
</gene>
<dbReference type="EMBL" id="LHZX01000296">
    <property type="protein sequence ID" value="KXV69045.1"/>
    <property type="molecule type" value="Genomic_DNA"/>
</dbReference>
<organism evidence="2 3">
    <name type="scientific">Acetobacter malorum</name>
    <dbReference type="NCBI Taxonomy" id="178901"/>
    <lineage>
        <taxon>Bacteria</taxon>
        <taxon>Pseudomonadati</taxon>
        <taxon>Pseudomonadota</taxon>
        <taxon>Alphaproteobacteria</taxon>
        <taxon>Acetobacterales</taxon>
        <taxon>Acetobacteraceae</taxon>
        <taxon>Acetobacter</taxon>
    </lineage>
</organism>
<dbReference type="Proteomes" id="UP000075377">
    <property type="component" value="Unassembled WGS sequence"/>
</dbReference>
<dbReference type="PATRIC" id="fig|178901.14.peg.551"/>
<evidence type="ECO:0000313" key="3">
    <source>
        <dbReference type="Proteomes" id="UP000075377"/>
    </source>
</evidence>
<accession>A0A149UMD9</accession>
<dbReference type="RefSeq" id="WP_061501110.1">
    <property type="nucleotide sequence ID" value="NZ_LHZX01000296.1"/>
</dbReference>
<dbReference type="OrthoDB" id="7208816at2"/>
<comment type="caution">
    <text evidence="2">The sequence shown here is derived from an EMBL/GenBank/DDBJ whole genome shotgun (WGS) entry which is preliminary data.</text>
</comment>
<name>A0A149UMD9_9PROT</name>
<evidence type="ECO:0000313" key="2">
    <source>
        <dbReference type="EMBL" id="KXV69045.1"/>
    </source>
</evidence>
<evidence type="ECO:0000256" key="1">
    <source>
        <dbReference type="SAM" id="MobiDB-lite"/>
    </source>
</evidence>
<feature type="region of interest" description="Disordered" evidence="1">
    <location>
        <begin position="1"/>
        <end position="27"/>
    </location>
</feature>
<sequence length="102" mass="11903">MTENVTPKRRGRPFISQSVKTQRKKNGWEDRKHLLHIGWQEMEAARRFGLPETSLRRALDGEGPSLPQPVREWLKDLSQYLTDHPCPRIGPVFRASPEDEEK</sequence>